<gene>
    <name evidence="1" type="ORF">K4L44_09370</name>
</gene>
<reference evidence="1" key="1">
    <citation type="submission" date="2021-08" db="EMBL/GenBank/DDBJ databases">
        <title>Novel anaerobic bacterium isolated from sea squirt in East Sea, Republic of Korea.</title>
        <authorList>
            <person name="Nguyen T.H."/>
            <person name="Li Z."/>
            <person name="Lee Y.-J."/>
            <person name="Ko J."/>
            <person name="Kim S.-G."/>
        </authorList>
    </citation>
    <scope>NUCLEOTIDE SEQUENCE</scope>
    <source>
        <strain evidence="1">KCTC 25031</strain>
    </source>
</reference>
<keyword evidence="2" id="KW-1185">Reference proteome</keyword>
<dbReference type="EMBL" id="CP081303">
    <property type="protein sequence ID" value="QZE12797.1"/>
    <property type="molecule type" value="Genomic_DNA"/>
</dbReference>
<accession>A0AC61NL37</accession>
<dbReference type="Proteomes" id="UP000826212">
    <property type="component" value="Chromosome"/>
</dbReference>
<name>A0AC61NL37_9BACT</name>
<organism evidence="1 2">
    <name type="scientific">Halosquirtibacter laminarini</name>
    <dbReference type="NCBI Taxonomy" id="3374600"/>
    <lineage>
        <taxon>Bacteria</taxon>
        <taxon>Pseudomonadati</taxon>
        <taxon>Bacteroidota</taxon>
        <taxon>Bacteroidia</taxon>
        <taxon>Marinilabiliales</taxon>
        <taxon>Prolixibacteraceae</taxon>
        <taxon>Halosquirtibacter</taxon>
    </lineage>
</organism>
<evidence type="ECO:0000313" key="1">
    <source>
        <dbReference type="EMBL" id="QZE12797.1"/>
    </source>
</evidence>
<sequence length="78" mass="8806">MKENDKKNKIVFLTGIITAITTFTLLNIFLDGKIIEIPKDTLEGRIITIVGYGTIMFTTSLLAFVTLVILKKKSRLFK</sequence>
<protein>
    <submittedName>
        <fullName evidence="1">Uncharacterized protein</fullName>
    </submittedName>
</protein>
<evidence type="ECO:0000313" key="2">
    <source>
        <dbReference type="Proteomes" id="UP000826212"/>
    </source>
</evidence>
<proteinExistence type="predicted"/>